<gene>
    <name evidence="2" type="ORF">BE221DRAFT_206604</name>
</gene>
<accession>A0A1Y5I6M0</accession>
<dbReference type="AlphaFoldDB" id="A0A1Y5I6M0"/>
<protein>
    <recommendedName>
        <fullName evidence="3">Rubber elongation factor</fullName>
    </recommendedName>
</protein>
<feature type="region of interest" description="Disordered" evidence="1">
    <location>
        <begin position="67"/>
        <end position="91"/>
    </location>
</feature>
<evidence type="ECO:0000256" key="1">
    <source>
        <dbReference type="SAM" id="MobiDB-lite"/>
    </source>
</evidence>
<dbReference type="EMBL" id="KZ155791">
    <property type="protein sequence ID" value="OUS45091.1"/>
    <property type="molecule type" value="Genomic_DNA"/>
</dbReference>
<reference evidence="2" key="1">
    <citation type="submission" date="2017-04" db="EMBL/GenBank/DDBJ databases">
        <title>Population genomics of picophytoplankton unveils novel chromosome hypervariability.</title>
        <authorList>
            <consortium name="DOE Joint Genome Institute"/>
            <person name="Blanc-Mathieu R."/>
            <person name="Krasovec M."/>
            <person name="Hebrard M."/>
            <person name="Yau S."/>
            <person name="Desgranges E."/>
            <person name="Martin J."/>
            <person name="Schackwitz W."/>
            <person name="Kuo A."/>
            <person name="Salin G."/>
            <person name="Donnadieu C."/>
            <person name="Desdevises Y."/>
            <person name="Sanchez-Ferandin S."/>
            <person name="Moreau H."/>
            <person name="Rivals E."/>
            <person name="Grigoriev I.V."/>
            <person name="Grimsley N."/>
            <person name="Eyre-Walker A."/>
            <person name="Piganeau G."/>
        </authorList>
    </citation>
    <scope>NUCLEOTIDE SEQUENCE [LARGE SCALE GENOMIC DNA]</scope>
    <source>
        <strain evidence="2">RCC 1115</strain>
    </source>
</reference>
<evidence type="ECO:0000313" key="2">
    <source>
        <dbReference type="EMBL" id="OUS45091.1"/>
    </source>
</evidence>
<feature type="region of interest" description="Disordered" evidence="1">
    <location>
        <begin position="19"/>
        <end position="44"/>
    </location>
</feature>
<feature type="compositionally biased region" description="Low complexity" evidence="1">
    <location>
        <begin position="30"/>
        <end position="39"/>
    </location>
</feature>
<feature type="compositionally biased region" description="Basic residues" evidence="1">
    <location>
        <begin position="19"/>
        <end position="29"/>
    </location>
</feature>
<organism evidence="2">
    <name type="scientific">Ostreococcus tauri</name>
    <name type="common">Marine green alga</name>
    <dbReference type="NCBI Taxonomy" id="70448"/>
    <lineage>
        <taxon>Eukaryota</taxon>
        <taxon>Viridiplantae</taxon>
        <taxon>Chlorophyta</taxon>
        <taxon>Mamiellophyceae</taxon>
        <taxon>Mamiellales</taxon>
        <taxon>Bathycoccaceae</taxon>
        <taxon>Ostreococcus</taxon>
    </lineage>
</organism>
<dbReference type="Proteomes" id="UP000195557">
    <property type="component" value="Unassembled WGS sequence"/>
</dbReference>
<name>A0A1Y5I6M0_OSTTA</name>
<proteinExistence type="predicted"/>
<evidence type="ECO:0008006" key="3">
    <source>
        <dbReference type="Google" id="ProtNLM"/>
    </source>
</evidence>
<sequence length="350" mass="38311">MYTTPSVPRARCQLWHRARRPRERRRYSTRARSSTALRTGKTRTITPRARDDATERFYDAVEPETMDGMTTTTTTTRATKPVPAPRRSVVDASATATATAVAQPPLRRLEFVREATERSLKYVTTHAATRAASETYARARDATALKSSLTKIETMIAHYGTPMAQKVVSAYPNALATADAGVDKAVAMIEATYDARVKNSAPMHAVNAACAYAIKAKEKYPENIENLKAARAEYLSKIERAADDLRRRAVKVPEEAMTTLKSAITQAREALDSDKLFARVKLLWEQIISNPTVVAVVKRATPVAEAVLAQPVVKRAVDIATPYAVKAVDIATPYATAIGKRVLPKAAITA</sequence>